<evidence type="ECO:0000313" key="2">
    <source>
        <dbReference type="EMBL" id="SEH08763.1"/>
    </source>
</evidence>
<dbReference type="InterPro" id="IPR045651">
    <property type="entry name" value="DUF6398"/>
</dbReference>
<gene>
    <name evidence="2" type="ORF">MBHS_04656</name>
</gene>
<reference evidence="2 3" key="1">
    <citation type="submission" date="2016-10" db="EMBL/GenBank/DDBJ databases">
        <authorList>
            <person name="de Groot N.N."/>
        </authorList>
    </citation>
    <scope>NUCLEOTIDE SEQUENCE [LARGE SCALE GENOMIC DNA]</scope>
    <source>
        <strain evidence="2">MBHS1</strain>
    </source>
</reference>
<keyword evidence="3" id="KW-1185">Reference proteome</keyword>
<dbReference type="Proteomes" id="UP000236724">
    <property type="component" value="Unassembled WGS sequence"/>
</dbReference>
<feature type="domain" description="DUF6398" evidence="1">
    <location>
        <begin position="19"/>
        <end position="124"/>
    </location>
</feature>
<dbReference type="AlphaFoldDB" id="A0A1H6FGI1"/>
<dbReference type="RefSeq" id="WP_286019581.1">
    <property type="nucleotide sequence ID" value="NZ_FMSV02000556.1"/>
</dbReference>
<dbReference type="Pfam" id="PF19935">
    <property type="entry name" value="DUF6398"/>
    <property type="match status" value="1"/>
</dbReference>
<organism evidence="2 3">
    <name type="scientific">Candidatus Venteria ishoeyi</name>
    <dbReference type="NCBI Taxonomy" id="1899563"/>
    <lineage>
        <taxon>Bacteria</taxon>
        <taxon>Pseudomonadati</taxon>
        <taxon>Pseudomonadota</taxon>
        <taxon>Gammaproteobacteria</taxon>
        <taxon>Thiotrichales</taxon>
        <taxon>Thiotrichaceae</taxon>
        <taxon>Venteria</taxon>
    </lineage>
</organism>
<accession>A0A1H6FGI1</accession>
<dbReference type="EMBL" id="FMSV02000556">
    <property type="protein sequence ID" value="SEH08763.1"/>
    <property type="molecule type" value="Genomic_DNA"/>
</dbReference>
<proteinExistence type="predicted"/>
<sequence length="171" mass="19155">MAAKKSENVPKNMAAKYAEITALTDDFCQRHLNDEYAKMIRYAVAAMARKRPSPLVKGRANSWACGAAHAIGMTNFVFDKSQQPTITAKAMYQAFGLAESTGQAKSKQIRDALKMSQFDGNWTLPSRMDDNPMVWMIQVDGLIVDARHLPREIQEVAFEKGLIPYIPDDKE</sequence>
<name>A0A1H6FGI1_9GAMM</name>
<evidence type="ECO:0000259" key="1">
    <source>
        <dbReference type="Pfam" id="PF19935"/>
    </source>
</evidence>
<evidence type="ECO:0000313" key="3">
    <source>
        <dbReference type="Proteomes" id="UP000236724"/>
    </source>
</evidence>
<protein>
    <recommendedName>
        <fullName evidence="1">DUF6398 domain-containing protein</fullName>
    </recommendedName>
</protein>